<keyword evidence="7" id="KW-1185">Reference proteome</keyword>
<keyword evidence="2" id="KW-0805">Transcription regulation</keyword>
<dbReference type="PANTHER" id="PTHR30346:SF28">
    <property type="entry name" value="HTH-TYPE TRANSCRIPTIONAL REGULATOR CYNR"/>
    <property type="match status" value="1"/>
</dbReference>
<dbReference type="AlphaFoldDB" id="A0A8H9MBP2"/>
<dbReference type="Proteomes" id="UP000658656">
    <property type="component" value="Unassembled WGS sequence"/>
</dbReference>
<keyword evidence="3" id="KW-0238">DNA-binding</keyword>
<evidence type="ECO:0000256" key="2">
    <source>
        <dbReference type="ARBA" id="ARBA00023015"/>
    </source>
</evidence>
<dbReference type="Pfam" id="PF00126">
    <property type="entry name" value="HTH_1"/>
    <property type="match status" value="1"/>
</dbReference>
<dbReference type="RefSeq" id="WP_145936354.1">
    <property type="nucleotide sequence ID" value="NZ_BNAV01000001.1"/>
</dbReference>
<dbReference type="SUPFAM" id="SSF46785">
    <property type="entry name" value="Winged helix' DNA-binding domain"/>
    <property type="match status" value="1"/>
</dbReference>
<gene>
    <name evidence="6" type="ORF">GCM10017566_07580</name>
</gene>
<comment type="similarity">
    <text evidence="1">Belongs to the LysR transcriptional regulatory family.</text>
</comment>
<evidence type="ECO:0000256" key="3">
    <source>
        <dbReference type="ARBA" id="ARBA00023125"/>
    </source>
</evidence>
<sequence length="298" mass="32865">MDIRHLRYFVEVARAGTVAAASVSLSMEASPLSRRIRDLERHLGAPLFVRGGRRLDLTEAGRRLLPLAEEVLSAFDRVEALRIGIREVPFRVGLVPGISATVTEVLEDVLGRLRPGAELEFLPASSPVQNRKVLDQQLDIATVRVVAADERLGRVPIGVEQIEVLAGAQAAARLPGHRLTEGALEGWTLLTSYPLNFSADLDRFLAEQRLTDIRVLPRADTNALAVLAQHGRRVMLNLVGSPWPTSASLVRLVTERPILAATHLVWRRDRVDLDDIVRAVRERVTAEPDRFGPAPRPS</sequence>
<comment type="caution">
    <text evidence="6">The sequence shown here is derived from an EMBL/GenBank/DDBJ whole genome shotgun (WGS) entry which is preliminary data.</text>
</comment>
<dbReference type="GO" id="GO:0032993">
    <property type="term" value="C:protein-DNA complex"/>
    <property type="evidence" value="ECO:0007669"/>
    <property type="project" value="TreeGrafter"/>
</dbReference>
<organism evidence="6 7">
    <name type="scientific">Amycolatopsis bartoniae</name>
    <dbReference type="NCBI Taxonomy" id="941986"/>
    <lineage>
        <taxon>Bacteria</taxon>
        <taxon>Bacillati</taxon>
        <taxon>Actinomycetota</taxon>
        <taxon>Actinomycetes</taxon>
        <taxon>Pseudonocardiales</taxon>
        <taxon>Pseudonocardiaceae</taxon>
        <taxon>Amycolatopsis</taxon>
    </lineage>
</organism>
<dbReference type="GO" id="GO:0003677">
    <property type="term" value="F:DNA binding"/>
    <property type="evidence" value="ECO:0007669"/>
    <property type="project" value="UniProtKB-KW"/>
</dbReference>
<dbReference type="InterPro" id="IPR000847">
    <property type="entry name" value="LysR_HTH_N"/>
</dbReference>
<keyword evidence="4" id="KW-0804">Transcription</keyword>
<evidence type="ECO:0000256" key="1">
    <source>
        <dbReference type="ARBA" id="ARBA00009437"/>
    </source>
</evidence>
<dbReference type="InterPro" id="IPR036390">
    <property type="entry name" value="WH_DNA-bd_sf"/>
</dbReference>
<dbReference type="PANTHER" id="PTHR30346">
    <property type="entry name" value="TRANSCRIPTIONAL DUAL REGULATOR HCAR-RELATED"/>
    <property type="match status" value="1"/>
</dbReference>
<evidence type="ECO:0000313" key="7">
    <source>
        <dbReference type="Proteomes" id="UP000658656"/>
    </source>
</evidence>
<protein>
    <submittedName>
        <fullName evidence="6">LysR family transcriptional regulator</fullName>
    </submittedName>
</protein>
<dbReference type="SUPFAM" id="SSF53850">
    <property type="entry name" value="Periplasmic binding protein-like II"/>
    <property type="match status" value="1"/>
</dbReference>
<feature type="domain" description="HTH lysR-type" evidence="5">
    <location>
        <begin position="1"/>
        <end position="58"/>
    </location>
</feature>
<dbReference type="InterPro" id="IPR005119">
    <property type="entry name" value="LysR_subst-bd"/>
</dbReference>
<dbReference type="GO" id="GO:0003700">
    <property type="term" value="F:DNA-binding transcription factor activity"/>
    <property type="evidence" value="ECO:0007669"/>
    <property type="project" value="InterPro"/>
</dbReference>
<reference evidence="6" key="1">
    <citation type="journal article" date="2014" name="Int. J. Syst. Evol. Microbiol.">
        <title>Complete genome sequence of Corynebacterium casei LMG S-19264T (=DSM 44701T), isolated from a smear-ripened cheese.</title>
        <authorList>
            <consortium name="US DOE Joint Genome Institute (JGI-PGF)"/>
            <person name="Walter F."/>
            <person name="Albersmeier A."/>
            <person name="Kalinowski J."/>
            <person name="Ruckert C."/>
        </authorList>
    </citation>
    <scope>NUCLEOTIDE SEQUENCE</scope>
    <source>
        <strain evidence="6">CGMCC 4.7679</strain>
    </source>
</reference>
<reference evidence="6" key="2">
    <citation type="submission" date="2020-09" db="EMBL/GenBank/DDBJ databases">
        <authorList>
            <person name="Sun Q."/>
            <person name="Zhou Y."/>
        </authorList>
    </citation>
    <scope>NUCLEOTIDE SEQUENCE</scope>
    <source>
        <strain evidence="6">CGMCC 4.7679</strain>
    </source>
</reference>
<name>A0A8H9MBP2_9PSEU</name>
<dbReference type="EMBL" id="BNAV01000001">
    <property type="protein sequence ID" value="GHF36922.1"/>
    <property type="molecule type" value="Genomic_DNA"/>
</dbReference>
<dbReference type="OrthoDB" id="3673085at2"/>
<dbReference type="Pfam" id="PF03466">
    <property type="entry name" value="LysR_substrate"/>
    <property type="match status" value="1"/>
</dbReference>
<dbReference type="FunFam" id="1.10.10.10:FF:000001">
    <property type="entry name" value="LysR family transcriptional regulator"/>
    <property type="match status" value="1"/>
</dbReference>
<evidence type="ECO:0000313" key="6">
    <source>
        <dbReference type="EMBL" id="GHF36922.1"/>
    </source>
</evidence>
<evidence type="ECO:0000256" key="4">
    <source>
        <dbReference type="ARBA" id="ARBA00023163"/>
    </source>
</evidence>
<evidence type="ECO:0000259" key="5">
    <source>
        <dbReference type="PROSITE" id="PS50931"/>
    </source>
</evidence>
<proteinExistence type="inferred from homology"/>
<accession>A0A8H9MBP2</accession>
<dbReference type="PROSITE" id="PS50931">
    <property type="entry name" value="HTH_LYSR"/>
    <property type="match status" value="1"/>
</dbReference>
<dbReference type="InterPro" id="IPR036388">
    <property type="entry name" value="WH-like_DNA-bd_sf"/>
</dbReference>
<dbReference type="Gene3D" id="3.40.190.10">
    <property type="entry name" value="Periplasmic binding protein-like II"/>
    <property type="match status" value="2"/>
</dbReference>
<dbReference type="Gene3D" id="1.10.10.10">
    <property type="entry name" value="Winged helix-like DNA-binding domain superfamily/Winged helix DNA-binding domain"/>
    <property type="match status" value="1"/>
</dbReference>